<dbReference type="KEGG" id="lmq:LMM7_0139"/>
<keyword evidence="2" id="KW-0503">Monooxygenase</keyword>
<dbReference type="HOGENOM" id="CLU_131496_11_0_9"/>
<dbReference type="InterPro" id="IPR011008">
    <property type="entry name" value="Dimeric_a/b-barrel"/>
</dbReference>
<protein>
    <submittedName>
        <fullName evidence="2">Putative antibiotic biosynthesis monooxygenase family proteins putative autoinducer-2 modifying protein</fullName>
    </submittedName>
</protein>
<dbReference type="Gene3D" id="3.30.70.100">
    <property type="match status" value="1"/>
</dbReference>
<dbReference type="EMBL" id="CP002816">
    <property type="protein sequence ID" value="AEH91145.1"/>
    <property type="molecule type" value="Genomic_DNA"/>
</dbReference>
<dbReference type="GO" id="GO:0004497">
    <property type="term" value="F:monooxygenase activity"/>
    <property type="evidence" value="ECO:0007669"/>
    <property type="project" value="UniProtKB-KW"/>
</dbReference>
<dbReference type="PROSITE" id="PS51725">
    <property type="entry name" value="ABM"/>
    <property type="match status" value="1"/>
</dbReference>
<reference evidence="2 3" key="1">
    <citation type="journal article" date="2011" name="J. Bacteriol.">
        <title>Genome sequence of the nonpathogenic Listeria monocytogenes serovar 4a strain M7.</title>
        <authorList>
            <person name="Chen J."/>
            <person name="Xia Y."/>
            <person name="Cheng C."/>
            <person name="Fang C."/>
            <person name="Shan Y."/>
            <person name="Jin G."/>
            <person name="Fang W."/>
        </authorList>
    </citation>
    <scope>NUCLEOTIDE SEQUENCE [LARGE SCALE GENOMIC DNA]</scope>
    <source>
        <strain evidence="2 3">M7</strain>
    </source>
</reference>
<dbReference type="InterPro" id="IPR007138">
    <property type="entry name" value="ABM_dom"/>
</dbReference>
<dbReference type="PANTHER" id="PTHR33336:SF3">
    <property type="entry name" value="ABM DOMAIN-CONTAINING PROTEIN"/>
    <property type="match status" value="1"/>
</dbReference>
<keyword evidence="2" id="KW-0560">Oxidoreductase</keyword>
<accession>A0A0E0UT53</accession>
<dbReference type="SUPFAM" id="SSF54909">
    <property type="entry name" value="Dimeric alpha+beta barrel"/>
    <property type="match status" value="1"/>
</dbReference>
<dbReference type="RefSeq" id="WP_012582139.1">
    <property type="nucleotide sequence ID" value="NC_017537.1"/>
</dbReference>
<sequence>MLHIEAQITVKKEQTEAFLQAAKEVIAASRAEAGNHGYELVQSTENETVFYMLEKWADMAAIQQHNDSEHFKKFQKLAADFVANELEISVLTPLAR</sequence>
<dbReference type="Proteomes" id="UP000000486">
    <property type="component" value="Chromosome"/>
</dbReference>
<dbReference type="Pfam" id="PF03992">
    <property type="entry name" value="ABM"/>
    <property type="match status" value="1"/>
</dbReference>
<evidence type="ECO:0000313" key="2">
    <source>
        <dbReference type="EMBL" id="AEH91145.1"/>
    </source>
</evidence>
<gene>
    <name evidence="2" type="primary">lsrG</name>
    <name evidence="2" type="ordered locus">LMM7_0139</name>
</gene>
<dbReference type="PANTHER" id="PTHR33336">
    <property type="entry name" value="QUINOL MONOOXYGENASE YGIN-RELATED"/>
    <property type="match status" value="1"/>
</dbReference>
<evidence type="ECO:0000313" key="3">
    <source>
        <dbReference type="Proteomes" id="UP000000486"/>
    </source>
</evidence>
<dbReference type="PATRIC" id="fig|1030009.3.peg.135"/>
<feature type="domain" description="ABM" evidence="1">
    <location>
        <begin position="2"/>
        <end position="91"/>
    </location>
</feature>
<dbReference type="AlphaFoldDB" id="A0A0E0UT53"/>
<organism evidence="2 3">
    <name type="scientific">Listeria monocytogenes serotype 4a (strain M7)</name>
    <dbReference type="NCBI Taxonomy" id="1030009"/>
    <lineage>
        <taxon>Bacteria</taxon>
        <taxon>Bacillati</taxon>
        <taxon>Bacillota</taxon>
        <taxon>Bacilli</taxon>
        <taxon>Bacillales</taxon>
        <taxon>Listeriaceae</taxon>
        <taxon>Listeria</taxon>
    </lineage>
</organism>
<name>A0A0E0UT53_LISMM</name>
<dbReference type="InterPro" id="IPR050744">
    <property type="entry name" value="AI-2_Isomerase_LsrG"/>
</dbReference>
<evidence type="ECO:0000259" key="1">
    <source>
        <dbReference type="PROSITE" id="PS51725"/>
    </source>
</evidence>
<proteinExistence type="predicted"/>